<name>A0ACB7SI85_HYAAI</name>
<organism evidence="1 2">
    <name type="scientific">Hyalomma asiaticum</name>
    <name type="common">Tick</name>
    <dbReference type="NCBI Taxonomy" id="266040"/>
    <lineage>
        <taxon>Eukaryota</taxon>
        <taxon>Metazoa</taxon>
        <taxon>Ecdysozoa</taxon>
        <taxon>Arthropoda</taxon>
        <taxon>Chelicerata</taxon>
        <taxon>Arachnida</taxon>
        <taxon>Acari</taxon>
        <taxon>Parasitiformes</taxon>
        <taxon>Ixodida</taxon>
        <taxon>Ixodoidea</taxon>
        <taxon>Ixodidae</taxon>
        <taxon>Hyalomminae</taxon>
        <taxon>Hyalomma</taxon>
    </lineage>
</organism>
<dbReference type="EMBL" id="CM023484">
    <property type="protein sequence ID" value="KAH6934681.1"/>
    <property type="molecule type" value="Genomic_DNA"/>
</dbReference>
<dbReference type="Proteomes" id="UP000821845">
    <property type="component" value="Chromosome 4"/>
</dbReference>
<evidence type="ECO:0000313" key="2">
    <source>
        <dbReference type="Proteomes" id="UP000821845"/>
    </source>
</evidence>
<evidence type="ECO:0000313" key="1">
    <source>
        <dbReference type="EMBL" id="KAH6934681.1"/>
    </source>
</evidence>
<reference evidence="1" key="1">
    <citation type="submission" date="2020-05" db="EMBL/GenBank/DDBJ databases">
        <title>Large-scale comparative analyses of tick genomes elucidate their genetic diversity and vector capacities.</title>
        <authorList>
            <person name="Jia N."/>
            <person name="Wang J."/>
            <person name="Shi W."/>
            <person name="Du L."/>
            <person name="Sun Y."/>
            <person name="Zhan W."/>
            <person name="Jiang J."/>
            <person name="Wang Q."/>
            <person name="Zhang B."/>
            <person name="Ji P."/>
            <person name="Sakyi L.B."/>
            <person name="Cui X."/>
            <person name="Yuan T."/>
            <person name="Jiang B."/>
            <person name="Yang W."/>
            <person name="Lam T.T.-Y."/>
            <person name="Chang Q."/>
            <person name="Ding S."/>
            <person name="Wang X."/>
            <person name="Zhu J."/>
            <person name="Ruan X."/>
            <person name="Zhao L."/>
            <person name="Wei J."/>
            <person name="Que T."/>
            <person name="Du C."/>
            <person name="Cheng J."/>
            <person name="Dai P."/>
            <person name="Han X."/>
            <person name="Huang E."/>
            <person name="Gao Y."/>
            <person name="Liu J."/>
            <person name="Shao H."/>
            <person name="Ye R."/>
            <person name="Li L."/>
            <person name="Wei W."/>
            <person name="Wang X."/>
            <person name="Wang C."/>
            <person name="Yang T."/>
            <person name="Huo Q."/>
            <person name="Li W."/>
            <person name="Guo W."/>
            <person name="Chen H."/>
            <person name="Zhou L."/>
            <person name="Ni X."/>
            <person name="Tian J."/>
            <person name="Zhou Y."/>
            <person name="Sheng Y."/>
            <person name="Liu T."/>
            <person name="Pan Y."/>
            <person name="Xia L."/>
            <person name="Li J."/>
            <person name="Zhao F."/>
            <person name="Cao W."/>
        </authorList>
    </citation>
    <scope>NUCLEOTIDE SEQUENCE</scope>
    <source>
        <strain evidence="1">Hyas-2018</strain>
    </source>
</reference>
<gene>
    <name evidence="1" type="ORF">HPB50_027008</name>
</gene>
<accession>A0ACB7SI85</accession>
<proteinExistence type="predicted"/>
<protein>
    <submittedName>
        <fullName evidence="1">Uncharacterized protein</fullName>
    </submittedName>
</protein>
<sequence length="302" mass="33662">MAAGVLVRWRHGRRRRLERGDHFARVRGRLARRLAGRLAPLLRLAARRAGQGAHYLGVVQLRVGHHAHEETAPVAQAVLLPLQHEHLVRRLFGYLGLLRNGSNGTDTTMAVAVVTDRKGKITACAFIDPATTTAAKVVTITLAVKEGWTRIVPLQSQTVTDSHKACRNYLEGQIGALAHRILIGNGWDPMVKYIQTVTWAPGHEGVTGNMHADEAARGFTNHHAAQDAAMEDPTPLDPRQATILNYYRYDRTLHPPPNSKLNVAEAIPLRRLRTDTNFHALHLFYTTESSRYLSVRYKLLTS</sequence>
<comment type="caution">
    <text evidence="1">The sequence shown here is derived from an EMBL/GenBank/DDBJ whole genome shotgun (WGS) entry which is preliminary data.</text>
</comment>
<keyword evidence="2" id="KW-1185">Reference proteome</keyword>